<dbReference type="OrthoDB" id="3038990at2759"/>
<comment type="caution">
    <text evidence="2">The sequence shown here is derived from an EMBL/GenBank/DDBJ whole genome shotgun (WGS) entry which is preliminary data.</text>
</comment>
<feature type="transmembrane region" description="Helical" evidence="1">
    <location>
        <begin position="399"/>
        <end position="419"/>
    </location>
</feature>
<feature type="transmembrane region" description="Helical" evidence="1">
    <location>
        <begin position="248"/>
        <end position="267"/>
    </location>
</feature>
<organism evidence="2 3">
    <name type="scientific">Mycena chlorophos</name>
    <name type="common">Agaric fungus</name>
    <name type="synonym">Agaricus chlorophos</name>
    <dbReference type="NCBI Taxonomy" id="658473"/>
    <lineage>
        <taxon>Eukaryota</taxon>
        <taxon>Fungi</taxon>
        <taxon>Dikarya</taxon>
        <taxon>Basidiomycota</taxon>
        <taxon>Agaricomycotina</taxon>
        <taxon>Agaricomycetes</taxon>
        <taxon>Agaricomycetidae</taxon>
        <taxon>Agaricales</taxon>
        <taxon>Marasmiineae</taxon>
        <taxon>Mycenaceae</taxon>
        <taxon>Mycena</taxon>
    </lineage>
</organism>
<evidence type="ECO:0000313" key="3">
    <source>
        <dbReference type="Proteomes" id="UP000613580"/>
    </source>
</evidence>
<accession>A0A8H6RY11</accession>
<keyword evidence="1" id="KW-0812">Transmembrane</keyword>
<feature type="transmembrane region" description="Helical" evidence="1">
    <location>
        <begin position="279"/>
        <end position="301"/>
    </location>
</feature>
<evidence type="ECO:0000313" key="2">
    <source>
        <dbReference type="EMBL" id="KAF7289026.1"/>
    </source>
</evidence>
<reference evidence="2" key="1">
    <citation type="submission" date="2020-05" db="EMBL/GenBank/DDBJ databases">
        <title>Mycena genomes resolve the evolution of fungal bioluminescence.</title>
        <authorList>
            <person name="Tsai I.J."/>
        </authorList>
    </citation>
    <scope>NUCLEOTIDE SEQUENCE</scope>
    <source>
        <strain evidence="2">110903Hualien_Pintung</strain>
    </source>
</reference>
<proteinExistence type="predicted"/>
<evidence type="ECO:0000256" key="1">
    <source>
        <dbReference type="SAM" id="Phobius"/>
    </source>
</evidence>
<protein>
    <submittedName>
        <fullName evidence="2">Uncharacterized protein</fullName>
    </submittedName>
</protein>
<name>A0A8H6RY11_MYCCL</name>
<dbReference type="EMBL" id="JACAZE010000030">
    <property type="protein sequence ID" value="KAF7289026.1"/>
    <property type="molecule type" value="Genomic_DNA"/>
</dbReference>
<sequence>MRHAPCARALLQHLHNKDTPTADRPPPTRRSLQELALATAHTEKRILIASQWILRNAIRSTNYILQSPATQEDGPVIASDLFSVDLAFHYPSCQRRLLAVACTGCSFQYTRRHVKFRTTDHLLKLRQFNAHLIKSSLVEHGSGFPVPRPPSTMSNISEIVNPGTPFAYIAPDTAYETTIGQYILVGTLGAYIWDILTHLSDDYRLLTKHRIGMSTFVYFFSRLWTLLFCLGSSMFETYPLQNCALAETLVESSFAIAVPSTCLLFFLRARAIFNRNRWLNIFFFCVWLIVAGTAALTPLAIHAVNIGPTAYCINAGVRPFVAGIGISPFVHDTIIFIAISWRLYKNSNSGKVSSLVTGNSLPFFSKAILQDGQAYYLISVVANIITVVMFFNSNVAPTYRVMFTLPNLFLMNTMACRVFRNTKFGFHNRIANSAGEISSHGAISRPGAGGAAAVALPLASVSRPYNPYSPANGGVPGNKNIHVNVSSTRYEMYDMDESMAKPRHVV</sequence>
<keyword evidence="3" id="KW-1185">Reference proteome</keyword>
<dbReference type="AlphaFoldDB" id="A0A8H6RY11"/>
<keyword evidence="1" id="KW-1133">Transmembrane helix</keyword>
<keyword evidence="1" id="KW-0472">Membrane</keyword>
<dbReference type="Proteomes" id="UP000613580">
    <property type="component" value="Unassembled WGS sequence"/>
</dbReference>
<feature type="transmembrane region" description="Helical" evidence="1">
    <location>
        <begin position="374"/>
        <end position="393"/>
    </location>
</feature>
<feature type="transmembrane region" description="Helical" evidence="1">
    <location>
        <begin position="216"/>
        <end position="236"/>
    </location>
</feature>
<feature type="transmembrane region" description="Helical" evidence="1">
    <location>
        <begin position="321"/>
        <end position="344"/>
    </location>
</feature>
<gene>
    <name evidence="2" type="ORF">HMN09_01350500</name>
</gene>